<accession>A0A1H3TMN3</accession>
<keyword evidence="2" id="KW-0378">Hydrolase</keyword>
<sequence>MTVAPSGPQFSIQDIPFSYHGSWLNISPVVGEKTYAEDLHLVSHQGGLHPVLRLSPTDANTTVIATPSLLTWHAGPGRIDAVFDGPETVRIRGRRLGLRIAAAEPALTPFSGTYLYHDPVDDSHVFTSYETGRRYRVTMLAGALQGTEGVEALGTAERHLDLSGDQPWEIAVEEYATARRPYHRTALFDRLCLDRSTEFTAFVDAIAPWRGADTPAAELAAYVLWSATVRPAGFVTRPAVLMSKHWMDKVWSWDHCFNAIALAAGEPELAWHQFHLPFDHQDEAGALPDSITHSEVLHNYVKPPIHGWALRHLRRRLPAQPQRAALAETYDRLARWTGFWLDSRRSPGQDLPHYQHGNDSGWDNATTFDDDRVLQTADLAAFLISQLRCLADLATELGEPADAWAHEADRIHSAMLRELWDGARFLSRAPRTGRRRASRSLLDLMPVALGADLPAPVHTALARGVRTHLTTHGLATEPTDSAHYLADGYWRGPIWAPSTVLVEDGLRRAGHTGIADDIAARFLALCEKSGFAENFDAETGAGLRDRAYTWTASSYLILAAAQQERRL</sequence>
<dbReference type="Proteomes" id="UP000199632">
    <property type="component" value="Unassembled WGS sequence"/>
</dbReference>
<protein>
    <submittedName>
        <fullName evidence="5">Glycogen debranching enzyme (Alpha-1,6-glucosidase)</fullName>
    </submittedName>
</protein>
<dbReference type="EMBL" id="FNQB01000003">
    <property type="protein sequence ID" value="SDZ51071.1"/>
    <property type="molecule type" value="Genomic_DNA"/>
</dbReference>
<dbReference type="GO" id="GO:0006487">
    <property type="term" value="P:protein N-linked glycosylation"/>
    <property type="evidence" value="ECO:0007669"/>
    <property type="project" value="TreeGrafter"/>
</dbReference>
<dbReference type="Pfam" id="PF22422">
    <property type="entry name" value="MGH1-like_GH"/>
    <property type="match status" value="1"/>
</dbReference>
<dbReference type="OrthoDB" id="9781878at2"/>
<dbReference type="GO" id="GO:0009311">
    <property type="term" value="P:oligosaccharide metabolic process"/>
    <property type="evidence" value="ECO:0007669"/>
    <property type="project" value="InterPro"/>
</dbReference>
<dbReference type="STRING" id="137265.SAMN05421684_6012"/>
<evidence type="ECO:0000256" key="1">
    <source>
        <dbReference type="ARBA" id="ARBA00010833"/>
    </source>
</evidence>
<keyword evidence="3" id="KW-0326">Glycosidase</keyword>
<organism evidence="5 6">
    <name type="scientific">Asanoa ishikariensis</name>
    <dbReference type="NCBI Taxonomy" id="137265"/>
    <lineage>
        <taxon>Bacteria</taxon>
        <taxon>Bacillati</taxon>
        <taxon>Actinomycetota</taxon>
        <taxon>Actinomycetes</taxon>
        <taxon>Micromonosporales</taxon>
        <taxon>Micromonosporaceae</taxon>
        <taxon>Asanoa</taxon>
    </lineage>
</organism>
<dbReference type="InterPro" id="IPR012341">
    <property type="entry name" value="6hp_glycosidase-like_sf"/>
</dbReference>
<dbReference type="InterPro" id="IPR008928">
    <property type="entry name" value="6-hairpin_glycosidase_sf"/>
</dbReference>
<dbReference type="AlphaFoldDB" id="A0A1H3TMN3"/>
<dbReference type="GO" id="GO:0004573">
    <property type="term" value="F:Glc3Man9GlcNAc2 oligosaccharide glucosidase activity"/>
    <property type="evidence" value="ECO:0007669"/>
    <property type="project" value="InterPro"/>
</dbReference>
<dbReference type="SUPFAM" id="SSF48208">
    <property type="entry name" value="Six-hairpin glycosidases"/>
    <property type="match status" value="1"/>
</dbReference>
<reference evidence="6" key="1">
    <citation type="submission" date="2016-10" db="EMBL/GenBank/DDBJ databases">
        <authorList>
            <person name="Varghese N."/>
            <person name="Submissions S."/>
        </authorList>
    </citation>
    <scope>NUCLEOTIDE SEQUENCE [LARGE SCALE GENOMIC DNA]</scope>
    <source>
        <strain evidence="6">DSM 44718</strain>
    </source>
</reference>
<evidence type="ECO:0000313" key="5">
    <source>
        <dbReference type="EMBL" id="SDZ51071.1"/>
    </source>
</evidence>
<dbReference type="RefSeq" id="WP_090799942.1">
    <property type="nucleotide sequence ID" value="NZ_BOND01000001.1"/>
</dbReference>
<proteinExistence type="inferred from homology"/>
<dbReference type="Gene3D" id="1.50.10.10">
    <property type="match status" value="1"/>
</dbReference>
<name>A0A1H3TMN3_9ACTN</name>
<evidence type="ECO:0000313" key="6">
    <source>
        <dbReference type="Proteomes" id="UP000199632"/>
    </source>
</evidence>
<keyword evidence="6" id="KW-1185">Reference proteome</keyword>
<dbReference type="InterPro" id="IPR054491">
    <property type="entry name" value="MGH1-like_GH"/>
</dbReference>
<evidence type="ECO:0000259" key="4">
    <source>
        <dbReference type="Pfam" id="PF22422"/>
    </source>
</evidence>
<evidence type="ECO:0000256" key="3">
    <source>
        <dbReference type="ARBA" id="ARBA00023295"/>
    </source>
</evidence>
<dbReference type="PANTHER" id="PTHR10412">
    <property type="entry name" value="MANNOSYL-OLIGOSACCHARIDE GLUCOSIDASE"/>
    <property type="match status" value="1"/>
</dbReference>
<dbReference type="InterPro" id="IPR004888">
    <property type="entry name" value="Glycoside_hydrolase_63"/>
</dbReference>
<evidence type="ECO:0000256" key="2">
    <source>
        <dbReference type="ARBA" id="ARBA00022801"/>
    </source>
</evidence>
<dbReference type="PANTHER" id="PTHR10412:SF11">
    <property type="entry name" value="MANNOSYL-OLIGOSACCHARIDE GLUCOSIDASE"/>
    <property type="match status" value="1"/>
</dbReference>
<feature type="domain" description="Mannosylglycerate hydrolase MGH1-like glycoside hydrolase" evidence="4">
    <location>
        <begin position="249"/>
        <end position="551"/>
    </location>
</feature>
<comment type="similarity">
    <text evidence="1">Belongs to the glycosyl hydrolase 63 family.</text>
</comment>
<gene>
    <name evidence="5" type="ORF">SAMN05421684_6012</name>
</gene>